<keyword evidence="2" id="KW-1185">Reference proteome</keyword>
<organism evidence="1 2">
    <name type="scientific">Ataeniobius toweri</name>
    <dbReference type="NCBI Taxonomy" id="208326"/>
    <lineage>
        <taxon>Eukaryota</taxon>
        <taxon>Metazoa</taxon>
        <taxon>Chordata</taxon>
        <taxon>Craniata</taxon>
        <taxon>Vertebrata</taxon>
        <taxon>Euteleostomi</taxon>
        <taxon>Actinopterygii</taxon>
        <taxon>Neopterygii</taxon>
        <taxon>Teleostei</taxon>
        <taxon>Neoteleostei</taxon>
        <taxon>Acanthomorphata</taxon>
        <taxon>Ovalentaria</taxon>
        <taxon>Atherinomorphae</taxon>
        <taxon>Cyprinodontiformes</taxon>
        <taxon>Goodeidae</taxon>
        <taxon>Ataeniobius</taxon>
    </lineage>
</organism>
<name>A0ABU7C082_9TELE</name>
<reference evidence="1 2" key="1">
    <citation type="submission" date="2021-07" db="EMBL/GenBank/DDBJ databases">
        <authorList>
            <person name="Palmer J.M."/>
        </authorList>
    </citation>
    <scope>NUCLEOTIDE SEQUENCE [LARGE SCALE GENOMIC DNA]</scope>
    <source>
        <strain evidence="1 2">AT_MEX2019</strain>
        <tissue evidence="1">Muscle</tissue>
    </source>
</reference>
<dbReference type="EMBL" id="JAHUTI010070577">
    <property type="protein sequence ID" value="MED6255239.1"/>
    <property type="molecule type" value="Genomic_DNA"/>
</dbReference>
<evidence type="ECO:0000313" key="2">
    <source>
        <dbReference type="Proteomes" id="UP001345963"/>
    </source>
</evidence>
<comment type="caution">
    <text evidence="1">The sequence shown here is derived from an EMBL/GenBank/DDBJ whole genome shotgun (WGS) entry which is preliminary data.</text>
</comment>
<dbReference type="Proteomes" id="UP001345963">
    <property type="component" value="Unassembled WGS sequence"/>
</dbReference>
<gene>
    <name evidence="1" type="ORF">ATANTOWER_006521</name>
</gene>
<evidence type="ECO:0000313" key="1">
    <source>
        <dbReference type="EMBL" id="MED6255239.1"/>
    </source>
</evidence>
<proteinExistence type="predicted"/>
<accession>A0ABU7C082</accession>
<protein>
    <submittedName>
        <fullName evidence="1">Uncharacterized protein</fullName>
    </submittedName>
</protein>
<sequence>MMYSRWRYAPLNLLHTASRKRRRSSSTSAKMMDQETTVQSQMEGFCCCLLAMTLSIYYSGPKLSAKQLG</sequence>